<proteinExistence type="inferred from homology"/>
<evidence type="ECO:0000313" key="9">
    <source>
        <dbReference type="EMBL" id="NIG58709.1"/>
    </source>
</evidence>
<gene>
    <name evidence="9" type="ORF">BU61_1704</name>
</gene>
<dbReference type="EMBL" id="PGGH01056128">
    <property type="protein sequence ID" value="NIG58709.1"/>
    <property type="molecule type" value="Genomic_DNA"/>
</dbReference>
<comment type="caution">
    <text evidence="9">The sequence shown here is derived from an EMBL/GenBank/DDBJ whole genome shotgun (WGS) entry which is preliminary data.</text>
</comment>
<evidence type="ECO:0000256" key="6">
    <source>
        <dbReference type="ARBA" id="ARBA00022989"/>
    </source>
</evidence>
<reference evidence="9" key="1">
    <citation type="submission" date="2018-05" db="EMBL/GenBank/DDBJ databases">
        <authorList>
            <person name="Pedro S.L.S."/>
            <person name="Freitas R.C."/>
            <person name="Barreto A.S."/>
            <person name="Lima A.O.S."/>
        </authorList>
    </citation>
    <scope>NUCLEOTIDE SEQUENCE</scope>
    <source>
        <strain evidence="9">BP203</strain>
        <tissue evidence="9">Muscle</tissue>
    </source>
</reference>
<comment type="similarity">
    <text evidence="2">Belongs to the major facilitator superfamily. Proton-dependent oligopeptide transporter (POT/PTR) (TC 2.A.17) family.</text>
</comment>
<feature type="transmembrane region" description="Helical" evidence="8">
    <location>
        <begin position="6"/>
        <end position="24"/>
    </location>
</feature>
<accession>A0ABX0S222</accession>
<evidence type="ECO:0000256" key="4">
    <source>
        <dbReference type="ARBA" id="ARBA00022847"/>
    </source>
</evidence>
<evidence type="ECO:0000256" key="2">
    <source>
        <dbReference type="ARBA" id="ARBA00005982"/>
    </source>
</evidence>
<keyword evidence="3 8" id="KW-0812">Transmembrane</keyword>
<keyword evidence="5" id="KW-0653">Protein transport</keyword>
<organism evidence="9 10">
    <name type="scientific">Pontoporia blainvillei</name>
    <name type="common">Franciscana</name>
    <name type="synonym">Delphinus blainvillei</name>
    <dbReference type="NCBI Taxonomy" id="48723"/>
    <lineage>
        <taxon>Eukaryota</taxon>
        <taxon>Metazoa</taxon>
        <taxon>Chordata</taxon>
        <taxon>Craniata</taxon>
        <taxon>Vertebrata</taxon>
        <taxon>Euteleostomi</taxon>
        <taxon>Mammalia</taxon>
        <taxon>Eutheria</taxon>
        <taxon>Laurasiatheria</taxon>
        <taxon>Artiodactyla</taxon>
        <taxon>Whippomorpha</taxon>
        <taxon>Cetacea</taxon>
        <taxon>Odontoceti</taxon>
        <taxon>Pontoporiidae</taxon>
        <taxon>Pontoporia</taxon>
    </lineage>
</organism>
<dbReference type="Gene3D" id="1.20.1250.20">
    <property type="entry name" value="MFS general substrate transporter like domains"/>
    <property type="match status" value="2"/>
</dbReference>
<evidence type="ECO:0000256" key="3">
    <source>
        <dbReference type="ARBA" id="ARBA00022692"/>
    </source>
</evidence>
<evidence type="ECO:0000256" key="5">
    <source>
        <dbReference type="ARBA" id="ARBA00022856"/>
    </source>
</evidence>
<sequence length="282" mass="31149">MQVLNPFLVLIFIPLFDLVIYPLVSKCGINFTSLRKMAVGMILACLAFAVAATVEIKINEMAPPQPDSQEIFLQVLNLADNEVKVTVLGDENNSLLAESIKSFQVKDEENKTTNGMTAMRFVNTLHEEINISLGTDTSLGVEEDYGVSAYRTVQRGEYPAVPCRTKNEDFSLNLGLLDFGAAYLFVITNAPSSMKSVLQAAWLLTVAVGNIIVLIVAQFSSLVQWAEFILFSCLLLVVCLIFSIMGHYYVPIKLEDIQGSADKQIPQIQGNMINLETKKTKL</sequence>
<dbReference type="InterPro" id="IPR036259">
    <property type="entry name" value="MFS_trans_sf"/>
</dbReference>
<keyword evidence="7 8" id="KW-0472">Membrane</keyword>
<dbReference type="PANTHER" id="PTHR11654">
    <property type="entry name" value="OLIGOPEPTIDE TRANSPORTER-RELATED"/>
    <property type="match status" value="1"/>
</dbReference>
<feature type="transmembrane region" description="Helical" evidence="8">
    <location>
        <begin position="36"/>
        <end position="54"/>
    </location>
</feature>
<evidence type="ECO:0000313" key="10">
    <source>
        <dbReference type="Proteomes" id="UP001165941"/>
    </source>
</evidence>
<keyword evidence="4" id="KW-0769">Symport</keyword>
<dbReference type="InterPro" id="IPR000109">
    <property type="entry name" value="POT_fam"/>
</dbReference>
<keyword evidence="4" id="KW-0813">Transport</keyword>
<feature type="transmembrane region" description="Helical" evidence="8">
    <location>
        <begin position="170"/>
        <end position="188"/>
    </location>
</feature>
<feature type="transmembrane region" description="Helical" evidence="8">
    <location>
        <begin position="228"/>
        <end position="250"/>
    </location>
</feature>
<keyword evidence="5" id="KW-0571">Peptide transport</keyword>
<keyword evidence="6 8" id="KW-1133">Transmembrane helix</keyword>
<comment type="subcellular location">
    <subcellularLocation>
        <location evidence="1">Membrane</location>
        <topology evidence="1">Multi-pass membrane protein</topology>
    </subcellularLocation>
</comment>
<keyword evidence="10" id="KW-1185">Reference proteome</keyword>
<evidence type="ECO:0000256" key="8">
    <source>
        <dbReference type="SAM" id="Phobius"/>
    </source>
</evidence>
<protein>
    <submittedName>
        <fullName evidence="9">Solute carrier family 15 member 2 isoform X2</fullName>
    </submittedName>
</protein>
<dbReference type="Pfam" id="PF00854">
    <property type="entry name" value="PTR2"/>
    <property type="match status" value="1"/>
</dbReference>
<feature type="transmembrane region" description="Helical" evidence="8">
    <location>
        <begin position="200"/>
        <end position="222"/>
    </location>
</feature>
<name>A0ABX0S222_PONBL</name>
<dbReference type="Proteomes" id="UP001165941">
    <property type="component" value="Unassembled WGS sequence"/>
</dbReference>
<evidence type="ECO:0000256" key="7">
    <source>
        <dbReference type="ARBA" id="ARBA00023136"/>
    </source>
</evidence>
<evidence type="ECO:0000256" key="1">
    <source>
        <dbReference type="ARBA" id="ARBA00004141"/>
    </source>
</evidence>